<evidence type="ECO:0000313" key="15">
    <source>
        <dbReference type="Proteomes" id="UP001347796"/>
    </source>
</evidence>
<evidence type="ECO:0000256" key="1">
    <source>
        <dbReference type="ARBA" id="ARBA00004245"/>
    </source>
</evidence>
<dbReference type="Gene3D" id="1.20.58.1120">
    <property type="match status" value="1"/>
</dbReference>
<dbReference type="Gene3D" id="1.20.1270.280">
    <property type="match status" value="1"/>
</dbReference>
<dbReference type="EMBL" id="JAZGQO010000021">
    <property type="protein sequence ID" value="KAK6166838.1"/>
    <property type="molecule type" value="Genomic_DNA"/>
</dbReference>
<feature type="domain" description="AAA+ ATPase" evidence="13">
    <location>
        <begin position="1769"/>
        <end position="1951"/>
    </location>
</feature>
<keyword evidence="8 11" id="KW-0175">Coiled coil</keyword>
<dbReference type="Gene3D" id="1.20.140.100">
    <property type="entry name" value="Dynein heavy chain, N-terminal domain 2"/>
    <property type="match status" value="1"/>
</dbReference>
<dbReference type="InterPro" id="IPR013602">
    <property type="entry name" value="Dynein_heavy_linker"/>
</dbReference>
<dbReference type="Gene3D" id="3.40.50.300">
    <property type="entry name" value="P-loop containing nucleotide triphosphate hydrolases"/>
    <property type="match status" value="6"/>
</dbReference>
<dbReference type="Pfam" id="PF12777">
    <property type="entry name" value="MT"/>
    <property type="match status" value="1"/>
</dbReference>
<evidence type="ECO:0000256" key="8">
    <source>
        <dbReference type="ARBA" id="ARBA00023054"/>
    </source>
</evidence>
<dbReference type="GO" id="GO:0007018">
    <property type="term" value="P:microtubule-based movement"/>
    <property type="evidence" value="ECO:0007669"/>
    <property type="project" value="InterPro"/>
</dbReference>
<dbReference type="InterPro" id="IPR035706">
    <property type="entry name" value="AAA_9"/>
</dbReference>
<feature type="domain" description="AAA+ ATPase" evidence="13">
    <location>
        <begin position="2212"/>
        <end position="2467"/>
    </location>
</feature>
<evidence type="ECO:0000259" key="13">
    <source>
        <dbReference type="SMART" id="SM00382"/>
    </source>
</evidence>
<keyword evidence="5" id="KW-0547">Nucleotide-binding</keyword>
<dbReference type="GO" id="GO:0005874">
    <property type="term" value="C:microtubule"/>
    <property type="evidence" value="ECO:0007669"/>
    <property type="project" value="UniProtKB-KW"/>
</dbReference>
<dbReference type="Gene3D" id="3.20.180.20">
    <property type="entry name" value="Dynein heavy chain, N-terminal domain 2"/>
    <property type="match status" value="1"/>
</dbReference>
<keyword evidence="10" id="KW-0206">Cytoskeleton</keyword>
<protein>
    <recommendedName>
        <fullName evidence="13">AAA+ ATPase domain-containing protein</fullName>
    </recommendedName>
</protein>
<dbReference type="InterPro" id="IPR042222">
    <property type="entry name" value="Dynein_2_N"/>
</dbReference>
<dbReference type="PANTHER" id="PTHR45703">
    <property type="entry name" value="DYNEIN HEAVY CHAIN"/>
    <property type="match status" value="1"/>
</dbReference>
<dbReference type="GO" id="GO:0030286">
    <property type="term" value="C:dynein complex"/>
    <property type="evidence" value="ECO:0007669"/>
    <property type="project" value="UniProtKB-KW"/>
</dbReference>
<dbReference type="Pfam" id="PF12781">
    <property type="entry name" value="AAA_9"/>
    <property type="match status" value="2"/>
</dbReference>
<comment type="subcellular location">
    <subcellularLocation>
        <location evidence="1">Cytoplasm</location>
        <location evidence="1">Cytoskeleton</location>
    </subcellularLocation>
</comment>
<keyword evidence="3" id="KW-0963">Cytoplasm</keyword>
<feature type="compositionally biased region" description="Low complexity" evidence="12">
    <location>
        <begin position="3115"/>
        <end position="3126"/>
    </location>
</feature>
<name>A0AAN8G335_PATCE</name>
<dbReference type="InterPro" id="IPR003593">
    <property type="entry name" value="AAA+_ATPase"/>
</dbReference>
<dbReference type="Pfam" id="PF17852">
    <property type="entry name" value="Dynein_AAA_lid"/>
    <property type="match status" value="1"/>
</dbReference>
<feature type="compositionally biased region" description="Polar residues" evidence="12">
    <location>
        <begin position="3236"/>
        <end position="3257"/>
    </location>
</feature>
<feature type="region of interest" description="Disordered" evidence="12">
    <location>
        <begin position="674"/>
        <end position="714"/>
    </location>
</feature>
<feature type="region of interest" description="Disordered" evidence="12">
    <location>
        <begin position="169"/>
        <end position="188"/>
    </location>
</feature>
<dbReference type="Gene3D" id="1.10.472.130">
    <property type="match status" value="1"/>
</dbReference>
<comment type="caution">
    <text evidence="14">The sequence shown here is derived from an EMBL/GenBank/DDBJ whole genome shotgun (WGS) entry which is preliminary data.</text>
</comment>
<dbReference type="Gene3D" id="3.10.490.20">
    <property type="match status" value="1"/>
</dbReference>
<dbReference type="Gene3D" id="1.10.8.710">
    <property type="match status" value="1"/>
</dbReference>
<dbReference type="InterPro" id="IPR043160">
    <property type="entry name" value="Dynein_C_barrel"/>
</dbReference>
<evidence type="ECO:0000256" key="5">
    <source>
        <dbReference type="ARBA" id="ARBA00022741"/>
    </source>
</evidence>
<feature type="compositionally biased region" description="Low complexity" evidence="12">
    <location>
        <begin position="3206"/>
        <end position="3224"/>
    </location>
</feature>
<keyword evidence="6" id="KW-0067">ATP-binding</keyword>
<evidence type="ECO:0000256" key="10">
    <source>
        <dbReference type="ARBA" id="ARBA00023212"/>
    </source>
</evidence>
<dbReference type="InterPro" id="IPR027417">
    <property type="entry name" value="P-loop_NTPase"/>
</dbReference>
<organism evidence="14 15">
    <name type="scientific">Patella caerulea</name>
    <name type="common">Rayed Mediterranean limpet</name>
    <dbReference type="NCBI Taxonomy" id="87958"/>
    <lineage>
        <taxon>Eukaryota</taxon>
        <taxon>Metazoa</taxon>
        <taxon>Spiralia</taxon>
        <taxon>Lophotrochozoa</taxon>
        <taxon>Mollusca</taxon>
        <taxon>Gastropoda</taxon>
        <taxon>Patellogastropoda</taxon>
        <taxon>Patelloidea</taxon>
        <taxon>Patellidae</taxon>
        <taxon>Patella</taxon>
    </lineage>
</organism>
<evidence type="ECO:0000256" key="7">
    <source>
        <dbReference type="ARBA" id="ARBA00023017"/>
    </source>
</evidence>
<dbReference type="Pfam" id="PF18199">
    <property type="entry name" value="Dynein_C"/>
    <property type="match status" value="1"/>
</dbReference>
<feature type="coiled-coil region" evidence="11">
    <location>
        <begin position="3904"/>
        <end position="3941"/>
    </location>
</feature>
<feature type="region of interest" description="Disordered" evidence="12">
    <location>
        <begin position="4028"/>
        <end position="4060"/>
    </location>
</feature>
<evidence type="ECO:0000256" key="12">
    <source>
        <dbReference type="SAM" id="MobiDB-lite"/>
    </source>
</evidence>
<feature type="compositionally biased region" description="Polar residues" evidence="12">
    <location>
        <begin position="2954"/>
        <end position="2967"/>
    </location>
</feature>
<dbReference type="Pfam" id="PF12780">
    <property type="entry name" value="AAA_8"/>
    <property type="match status" value="1"/>
</dbReference>
<dbReference type="SMART" id="SM00382">
    <property type="entry name" value="AAA"/>
    <property type="match status" value="3"/>
</dbReference>
<accession>A0AAN8G335</accession>
<feature type="compositionally biased region" description="Low complexity" evidence="12">
    <location>
        <begin position="4042"/>
        <end position="4059"/>
    </location>
</feature>
<dbReference type="GO" id="GO:0045505">
    <property type="term" value="F:dynein intermediate chain binding"/>
    <property type="evidence" value="ECO:0007669"/>
    <property type="project" value="InterPro"/>
</dbReference>
<dbReference type="GO" id="GO:0051959">
    <property type="term" value="F:dynein light intermediate chain binding"/>
    <property type="evidence" value="ECO:0007669"/>
    <property type="project" value="InterPro"/>
</dbReference>
<evidence type="ECO:0000256" key="2">
    <source>
        <dbReference type="ARBA" id="ARBA00008887"/>
    </source>
</evidence>
<feature type="compositionally biased region" description="Low complexity" evidence="12">
    <location>
        <begin position="248"/>
        <end position="258"/>
    </location>
</feature>
<dbReference type="Pfam" id="PF12775">
    <property type="entry name" value="AAA_7"/>
    <property type="match status" value="1"/>
</dbReference>
<feature type="compositionally biased region" description="Basic and acidic residues" evidence="12">
    <location>
        <begin position="3150"/>
        <end position="3159"/>
    </location>
</feature>
<dbReference type="Gene3D" id="1.20.920.30">
    <property type="match status" value="1"/>
</dbReference>
<dbReference type="Pfam" id="PF08393">
    <property type="entry name" value="DHC_N2"/>
    <property type="match status" value="1"/>
</dbReference>
<feature type="compositionally biased region" description="Low complexity" evidence="12">
    <location>
        <begin position="2971"/>
        <end position="2980"/>
    </location>
</feature>
<feature type="compositionally biased region" description="Polar residues" evidence="12">
    <location>
        <begin position="3194"/>
        <end position="3205"/>
    </location>
</feature>
<evidence type="ECO:0000313" key="14">
    <source>
        <dbReference type="EMBL" id="KAK6166838.1"/>
    </source>
</evidence>
<keyword evidence="9" id="KW-0505">Motor protein</keyword>
<dbReference type="InterPro" id="IPR042228">
    <property type="entry name" value="Dynein_linker_3"/>
</dbReference>
<dbReference type="InterPro" id="IPR026983">
    <property type="entry name" value="DHC"/>
</dbReference>
<proteinExistence type="inferred from homology"/>
<dbReference type="SUPFAM" id="SSF52540">
    <property type="entry name" value="P-loop containing nucleoside triphosphate hydrolases"/>
    <property type="match status" value="4"/>
</dbReference>
<reference evidence="14 15" key="1">
    <citation type="submission" date="2024-01" db="EMBL/GenBank/DDBJ databases">
        <title>The genome of the rayed Mediterranean limpet Patella caerulea (Linnaeus, 1758).</title>
        <authorList>
            <person name="Anh-Thu Weber A."/>
            <person name="Halstead-Nussloch G."/>
        </authorList>
    </citation>
    <scope>NUCLEOTIDE SEQUENCE [LARGE SCALE GENOMIC DNA]</scope>
    <source>
        <strain evidence="14">AATW-2023a</strain>
        <tissue evidence="14">Whole specimen</tissue>
    </source>
</reference>
<comment type="similarity">
    <text evidence="2">Belongs to the dynein heavy chain family.</text>
</comment>
<dbReference type="Gene3D" id="1.10.287.2620">
    <property type="match status" value="1"/>
</dbReference>
<dbReference type="PANTHER" id="PTHR45703:SF36">
    <property type="entry name" value="DYNEIN HEAVY CHAIN, CYTOPLASMIC"/>
    <property type="match status" value="1"/>
</dbReference>
<dbReference type="InterPro" id="IPR024317">
    <property type="entry name" value="Dynein_heavy_chain_D4_dom"/>
</dbReference>
<dbReference type="Gene3D" id="1.20.920.20">
    <property type="match status" value="1"/>
</dbReference>
<keyword evidence="4" id="KW-0493">Microtubule</keyword>
<dbReference type="Gene3D" id="1.10.8.1220">
    <property type="match status" value="1"/>
</dbReference>
<feature type="compositionally biased region" description="Polar residues" evidence="12">
    <location>
        <begin position="674"/>
        <end position="694"/>
    </location>
</feature>
<feature type="compositionally biased region" description="Acidic residues" evidence="12">
    <location>
        <begin position="3162"/>
        <end position="3178"/>
    </location>
</feature>
<dbReference type="InterPro" id="IPR041466">
    <property type="entry name" value="Dynein_AAA5_ext"/>
</dbReference>
<dbReference type="InterPro" id="IPR043157">
    <property type="entry name" value="Dynein_AAA1S"/>
</dbReference>
<dbReference type="InterPro" id="IPR041228">
    <property type="entry name" value="Dynein_C"/>
</dbReference>
<feature type="domain" description="AAA+ ATPase" evidence="13">
    <location>
        <begin position="2703"/>
        <end position="2859"/>
    </location>
</feature>
<dbReference type="InterPro" id="IPR035699">
    <property type="entry name" value="AAA_6"/>
</dbReference>
<dbReference type="GO" id="GO:0005524">
    <property type="term" value="F:ATP binding"/>
    <property type="evidence" value="ECO:0007669"/>
    <property type="project" value="UniProtKB-KW"/>
</dbReference>
<feature type="region of interest" description="Disordered" evidence="12">
    <location>
        <begin position="2942"/>
        <end position="2991"/>
    </location>
</feature>
<evidence type="ECO:0000256" key="11">
    <source>
        <dbReference type="SAM" id="Coils"/>
    </source>
</evidence>
<evidence type="ECO:0000256" key="9">
    <source>
        <dbReference type="ARBA" id="ARBA00023175"/>
    </source>
</evidence>
<dbReference type="Proteomes" id="UP001347796">
    <property type="component" value="Unassembled WGS sequence"/>
</dbReference>
<keyword evidence="7" id="KW-0243">Dynein</keyword>
<sequence>MTTTPQLPSLNEGRNSLVSLQSIPRTETPRDRASKWALDVRKSLEECLRSECEIIEDDVKKLKNELIAVFITALQQDSRPTWLYLQEVLELAEPFQTLLHYFDTRAEFTHYLERISSHFEIHRERLFDLQIIESLAKVFPEEMEIIKAKGNHLVKNYCVNPGLLKTASLSPRKSPRNRLPDGTNPYSTHVASDEEIMTRQSLTIRDLGKSIGPVAFEMAARESIWKHSLGTTALALNTDIPIPEEPQSSRNTSRRTSSIHTKLSPEKLKAIIAKSVKPSQEEVPVMTGREAVEYFAKCHHIGKIESIYFNLAPSRYYRPYDLISCPQNKANPEHYVFCTFGVLRVFPNQDNESLSLADWQKEAVLWKAVSSIPFFKYFLVSKSFKKWRANKLYIDFLRRKEMLSKSLLQAVPAFGAALMQVSRLLKELLLVNFLPFELDKTYQLGEYENVINYKNIQADKILERFFRFCRTVADVTAEESFKKLRYCDEQVKKKTLFSKDSMHLQRMKNEQREENLRKAKSETSKLGDFVKLMDMMIVEHMFDITKNQVIRFIHQVLCVGELAPRDGFFKANLVFTKHDTLTISPTKERFQKVLSQTLQGIPVVLCAQAKSMDGSVPDSEILDDAKSIDASQADSKFQASMSQLGSKKSASASYVSSMKPETALTVTTCDKASQKGEVTSRASSTKPTTSQSVDSYCGPELPKQVVPSKSDDDMGVATPDLVVKGGEETLVVSGEGFMGQYEPLVRANLQEKLLLDSEYQESLKIQGILLSAAFVEIDQYCQSNDWLNEISLFCHKWTDKSLKEFKGAAAFTIEQKLTELRMWSEKIRNFDQNFTTENGLFLIDCSTIHDGLLPRLNDIYQQLICFIAEEARTMSKAFCEEMKLVLKNMKDKKPVVSAFAVFAKNFSQYKKNTPQYQQRVEYIKSLFEVIRMGYRQLTPEEEKYEENVWAAWEAFLMQMQDASEFVNTQTPLMTQQLEDTYQRLEKEAYELSEKATSGIFLDPDQNASFILKQMKGIREKFFSIQLQLQNASKWREAICGEAYNLKFLNDMTARMDVRQELWKYVEVSNNAIKDWKQTLFKKMNIKKALEKVTEWIGAASQLKSHLPCGDLVLANWYTRLSNFKKDLPLLHKLSNDALKERHWKAIFLGMNEPYDPLQPLTVDDLLTCNLSEHADLIHRIYLSALAEYDLELNMNKITKLWDEMSFKLAKYIPDSVYAIDASNKRVASSTKRPTKLERFRKDKIAAASGNISGLDVVNDDLYLIIGVEELKYQLEDSRITVESMAQSSYLGDIKQQVNHWSDCLQQIEEITDLWHIAQKKWMYLLKIFEKAELYKKWPNEASRFEQVHNKLKDWMRVVSLDSKVMSVVNHRRGSKGYRLLQGDNLRSLFLSIIQEEEEILKNLESLFEEARTQFPRLFFLSNQDLIELLGISRNPQSLLPFVRKCFPGIQNLTFDLPEGTGGINSVLDFSLNSEKLQVVSMQGVMGEDVPLLARLEAYPLATRWLRGLENIMKNTLTVIMQACVQARMEEGSKLPIYILEELSHHKKPEAEVLKMGIKQTYQHWLLRFPVQCVITAEGIMWEKNMSRLFEEPEREDLKALRSKLCTKLEQYIEILKETTTNGNVASDMKERLHCLLYSLINQTVHNRDVMTGLLENSHLSETCFDWVKIMKYKMDIRNVLRAKTVEDANIASTNQRLSNKGSLRSIEDQPKISRARTTVSTDYQFSPCYIQQIGNILVYDYEYIGPSFSLTVTPLTERAYLSLSQSLKNFQCGTLIGPAGTGKSQTIRELAKILGRCLFTITCNESMTLPMMLQFITGMVQSGCWALFDDSDRLTTGLMSVAGQQLDYVRTALKTLESSNQSQYKIRGQPRFDKKFSVKVGAEEQVIRRNSLTTLHPLPRAESSPSLERQKTVPHGYNEKGLMTYFEDTWIAERERRRHSIEREIEIKESELYRANRPPPLFYEYVKKKRSQPDYSKLTQEPSYFHPRLGNVMFNGKFLSASANYGCFMTLTTDCPSSSYMPENFKLLMRPCALVVPDVQHVIEVTLCCYSYSQSQALSQKLSLFLRLLKTHLPRKDTYQFRLREIKKILKMAVSKVRDDRFLHEVSGESVDGEWRATLAEEDIGRAEEHSIVYALKEILTSSFENDEDLNIFKNLLKDIFPVTMSNQQNSMYQSHDPKMVSAIHAQLKDDHLEENDELVLKTLQLHSALELKSPVIITGDAGSGKSTVCRVLSQAINMLNYKLFAPDHSKDELTTDRDTVFAMKQKLQKDDEEEEILNDVEVEKKELTGVKKLRDLRQNISRAKDYIDSVQEQLKKTETPDHAEYPKIDIVKLTPTAMMPEELLGYFQNGLWQGGLLAKVVRDSYTIALATQSHINTYVNGEKKLKSSTDLPSVLSRWIVLDGEMDPLWTEGIKTVLDEEHRLATASGETITLKDSTSFIFETTSLEDASPSSISRCSVIHCSQSTVHWKSLFYHWKQTAQHRWVITSHCSNVLENLMDDVFEPTLKYLKTECTSGLLADLSPSAARKSQVVMGIQEVTAFFRIFNAMLDRVFLREDLERKMRLEALEEKEFSNKSSGSCPSRNMSSRLTTSSLIDSILPNYMDIVQAMFAFSFIWSFGGYLHDRCKDRFSKFAHEILYHARHPIRLPMWGQVFDYFVEETSGCFIRWSERQNEKVRSGSGGFVFTPEVERYQYLIDLMLAANHPVLLTGAPGVGKTALIQSSLANRHTSTSMRMSSAMTASLLQNKLLSRVLEMKNRGFNVGNAPGMSHSKQHHLFFIDDLNMASPTGSYHPPLELLRHILVQGDVYNKQRLELQSMTELSFIAACTYPTANGTGLGQASHLLSSRLSRLFVNLTIFCPSADSLLTIYSKPLHSWLEEFPTYSVEHHSEFAQAMVVGLLELYNLVRDKLKPTPAHAHYIFSLHDLAKVVQGVLLMSPRSRVRKNKHAKKTEQTNGKVKSLQSVGRQLSEESLGSRSRLTGTGSKEQGSAAPMMKVIAQLWCHECTRTFSDRLIAGDEKEWFAKVLEDVAVKQFCLSRDDPKLEMTAITEEPIGRSTPAHRFQSTPIISTPIDFDEVEKYMTDDDELDMVPEIVDASSELNKETENQDIVTQPSSGETASSEKSSPTFKADADIVAGTLEVGTQEENEIDTKAEKAAYETEASEDSDDDDEDSDSTDETTTGSPSDKGDSIRGRTNTPGVRFSQTSLSVSNPSSDSSQQTSDSKVSKDSSAKSNEAVTNPSSNISQQTSDSKFSQDSSVKSIEVTSATALQSKTVGPKRRASKTKRGVTFKAGLLADREHEAYYGPLMSAEELKGSSSSLTDFMFSKFYMTCHTENIGLPTEKGYLETNEESLLDALKTCLNVYNKRTYQQLDLIFFKESIRHAARLSRVLAFPGGNALLLGISYCTGRATLARLAAYTANCKIFEPKAVWEKERNLATVKEHIKRSCHHAGVIGKSTVLLIHEALGTDCLQLISSLMAEGKVPGLYSEAEINHIVSQMMPGGVQTKRVDKIEQALDRYVKRIRQNLHIIVCLNYKGNSFSSDFQSLRCKITQYPELTKHCFSMDLYKPWSFEDFTYIARGWLEDPYSKITIPWNISQQEEQITLASKAMAYVHMSSKAVIERQYCHQDEPLRFYTPLTFMEFVHIFKVITAFTVKVEKIKRKKYEAALCKIDEAFGSIAHYKKEVSCLAPKHKNSIETIHYLVEKVETQKQEYIQALEKCKSQEEKIAEIQSPLEQLKRTTQLEFDKVNPTYEAAQEVLKALNKGDIDEVKSYCRPPDAVKFVVKALCVLFNKPQEWEEGKLLLLKDNFIQEMIFYDKDNITPSTFKELQKYVHNPIFRVDVLKANSNAIASLCLWIHAIYRYTEIHRKMKPHLKSLSLAQDQFTKAQARLGQLRISANHIKSSLEREITAHKEAMKEAKAIEKKIQTVEKKIAKASNLMGNMSMQHFLWRSELKKARRHIRSAPGDALITAACVCYHGPLEDKFRSELLADWIDRCRQGRFDATVLHDRDPYSITSKLNILLENVSQDTESPARETTARETTAQETTESETNSSFTQHPQVKTFKYIPAVYDSRKYYKSELKRQDTMESVIPNIDVDDEEDEEELSPLCVRSGYTLQDILSDFDELSEWRMSNLPTDLHSVQNALLMRVSCFNRKHCWPLLIDPDNQTEMWVKIIQKSSNIFTERDVLDNPEDFVEGIPLPETMAGNESTDTSYHEPPPSRGTVLTFSDVTEYSINDTCTVVTETSRGMGSGESTNSDELRPVTSVTNSYENYSLRADSAIDYPEHNLWIIEADDPQLNSRLINAIVHGVTVLVTHLERKPLDSLFRGLLLKQFYVDKDGHRIVRVAGMEFRYHPDFCLYLSTTLPIFLKGDGLHHFPLHRLCIINMAISDEAIINRLLFETMKIERKEFEGQKRSNENDIILHRQMLAKEHEVIREKTLHLDIPLLDDRTMLDSLIACQNNVQKNRMILEETRYMGSHLEEKFAYYVPMMMKATMLYNVLKKMTVLHPCYYMPFYKYIEMFSEVIISRDRGKGAVGATPARAQELSDATTAAIFKYAAMMMFEEHYNLFALLVAIEQMLMIRKASNKETSLFINGFEKEGLDEDSLMDKKPDWMSKKVWVDVNILESLHQGFRGLCDSLRDFSTEWFEYFQLPITLVNSVPGITLQELTFFQKCLLWKFAQPQRLTELSKLMVMCELGSIVTPPDHYNITDVYRYTSQFTPTVFLLPSPLQQHSHLGISGHPYISPVHEVKRLAKAIGMEGKVRIINFGVESQLSEVQSAMVHSIENGYWLILQNYHLADQLKEEFLNLLKDIVYSKFVEEQKKNKRWDESEEGRSLVTRSHHSSEKNTLKIHPMFRLWFTSRIDGSRVLPGILMQHGLRVTCEMTINFKTTLQKSFRSSAFLLNSSRAISAAQTDERFRRIMPLALFHALLVHQSYYGDHAFNNYHNWDLADLSAAAEIFKPLYLKNCDPIKSSKMISQVYSDHCTTMTDRNVVEAIGAQLLKISLEGPENYQSEELNNPGVATLLQKLLKTNESTVTNKDKTNLQRSLDSLEDVSARTFCLSDLAEQCVIASKSRILCNDMVHVTGAPELFMKQNTLFSSHQNLETLIPQLLDILQDLPRLPLTSKDEINPMDIYFHYEVVGYKTLIKQMTAELNLILREVKGEIVVSKDLFDVKNSLSNDELPKSWVKDFCLSGMGLRVFVKELNLKMKMLKTYLDKLPPSVNLSVFLRPDRFMDVVLQHHARKYFKEVTDLKVDVQVMPSGYQASKAPKTGVFLTGLTIQNALWDTSRSILTENFPGNPDCQEMPLVWIKPINKSEHSIDVKNDVFICPLSCSCDQAMLRDENIIYHLPLPSLQSSQIWQQKHVFISSNLSNG</sequence>
<gene>
    <name evidence="14" type="ORF">SNE40_023452</name>
</gene>
<dbReference type="Pfam" id="PF12774">
    <property type="entry name" value="AAA_6"/>
    <property type="match status" value="3"/>
</dbReference>
<evidence type="ECO:0000256" key="6">
    <source>
        <dbReference type="ARBA" id="ARBA00022840"/>
    </source>
</evidence>
<keyword evidence="15" id="KW-1185">Reference proteome</keyword>
<feature type="region of interest" description="Disordered" evidence="12">
    <location>
        <begin position="3099"/>
        <end position="3257"/>
    </location>
</feature>
<evidence type="ECO:0000256" key="4">
    <source>
        <dbReference type="ARBA" id="ARBA00022701"/>
    </source>
</evidence>
<feature type="region of interest" description="Disordered" evidence="12">
    <location>
        <begin position="240"/>
        <end position="260"/>
    </location>
</feature>
<dbReference type="InterPro" id="IPR024743">
    <property type="entry name" value="Dynein_HC_stalk"/>
</dbReference>
<evidence type="ECO:0000256" key="3">
    <source>
        <dbReference type="ARBA" id="ARBA00022490"/>
    </source>
</evidence>